<evidence type="ECO:0000256" key="1">
    <source>
        <dbReference type="ARBA" id="ARBA00022737"/>
    </source>
</evidence>
<keyword evidence="5" id="KW-1185">Reference proteome</keyword>
<evidence type="ECO:0000313" key="5">
    <source>
        <dbReference type="Proteomes" id="UP000298246"/>
    </source>
</evidence>
<feature type="repeat" description="ANK" evidence="3">
    <location>
        <begin position="69"/>
        <end position="101"/>
    </location>
</feature>
<gene>
    <name evidence="4" type="ORF">B5M42_19150</name>
</gene>
<protein>
    <submittedName>
        <fullName evidence="4">Uncharacterized protein</fullName>
    </submittedName>
</protein>
<dbReference type="PROSITE" id="PS50088">
    <property type="entry name" value="ANK_REPEAT"/>
    <property type="match status" value="2"/>
</dbReference>
<name>A0A4Y8PXK0_9BACL</name>
<proteinExistence type="predicted"/>
<dbReference type="PANTHER" id="PTHR24198">
    <property type="entry name" value="ANKYRIN REPEAT AND PROTEIN KINASE DOMAIN-CONTAINING PROTEIN"/>
    <property type="match status" value="1"/>
</dbReference>
<evidence type="ECO:0000256" key="3">
    <source>
        <dbReference type="PROSITE-ProRule" id="PRU00023"/>
    </source>
</evidence>
<dbReference type="SUPFAM" id="SSF48403">
    <property type="entry name" value="Ankyrin repeat"/>
    <property type="match status" value="1"/>
</dbReference>
<dbReference type="AlphaFoldDB" id="A0A4Y8PXK0"/>
<dbReference type="Pfam" id="PF12796">
    <property type="entry name" value="Ank_2"/>
    <property type="match status" value="1"/>
</dbReference>
<keyword evidence="1" id="KW-0677">Repeat</keyword>
<dbReference type="PANTHER" id="PTHR24198:SF165">
    <property type="entry name" value="ANKYRIN REPEAT-CONTAINING PROTEIN-RELATED"/>
    <property type="match status" value="1"/>
</dbReference>
<feature type="repeat" description="ANK" evidence="3">
    <location>
        <begin position="36"/>
        <end position="68"/>
    </location>
</feature>
<sequence length="161" mass="17815">MSISEKANIFTIAQLGDLELFKRKFSPNDIHIKSDAGSSLLHYAIAGRNYAIANFLLKNGIEVNLTNTDGQTPLHYIGEFPDIATAQTILEKGGNLNIRDKYGNNALWTAVFNCKGKYYDMVELFMPYKPDVGTKNKAGRSPLDFAIQTGNDKLIALLQKG</sequence>
<dbReference type="SMART" id="SM00248">
    <property type="entry name" value="ANK"/>
    <property type="match status" value="3"/>
</dbReference>
<keyword evidence="2 3" id="KW-0040">ANK repeat</keyword>
<dbReference type="Gene3D" id="1.25.40.20">
    <property type="entry name" value="Ankyrin repeat-containing domain"/>
    <property type="match status" value="1"/>
</dbReference>
<dbReference type="Proteomes" id="UP000298246">
    <property type="component" value="Unassembled WGS sequence"/>
</dbReference>
<accession>A0A4Y8PXK0</accession>
<evidence type="ECO:0000256" key="2">
    <source>
        <dbReference type="ARBA" id="ARBA00023043"/>
    </source>
</evidence>
<dbReference type="EMBL" id="MYFO01000031">
    <property type="protein sequence ID" value="TFE84824.1"/>
    <property type="molecule type" value="Genomic_DNA"/>
</dbReference>
<dbReference type="InterPro" id="IPR036770">
    <property type="entry name" value="Ankyrin_rpt-contain_sf"/>
</dbReference>
<comment type="caution">
    <text evidence="4">The sequence shown here is derived from an EMBL/GenBank/DDBJ whole genome shotgun (WGS) entry which is preliminary data.</text>
</comment>
<dbReference type="OrthoDB" id="2930255at2"/>
<reference evidence="4 5" key="1">
    <citation type="submission" date="2017-03" db="EMBL/GenBank/DDBJ databases">
        <title>Isolation of Levoglucosan Utilizing Bacteria.</title>
        <authorList>
            <person name="Arya A.S."/>
        </authorList>
    </citation>
    <scope>NUCLEOTIDE SEQUENCE [LARGE SCALE GENOMIC DNA]</scope>
    <source>
        <strain evidence="4 5">MEC069</strain>
    </source>
</reference>
<dbReference type="PROSITE" id="PS50297">
    <property type="entry name" value="ANK_REP_REGION"/>
    <property type="match status" value="2"/>
</dbReference>
<evidence type="ECO:0000313" key="4">
    <source>
        <dbReference type="EMBL" id="TFE84824.1"/>
    </source>
</evidence>
<dbReference type="InterPro" id="IPR002110">
    <property type="entry name" value="Ankyrin_rpt"/>
</dbReference>
<dbReference type="RefSeq" id="WP_134755748.1">
    <property type="nucleotide sequence ID" value="NZ_MYFO02000002.1"/>
</dbReference>
<organism evidence="4 5">
    <name type="scientific">Paenibacillus athensensis</name>
    <dbReference type="NCBI Taxonomy" id="1967502"/>
    <lineage>
        <taxon>Bacteria</taxon>
        <taxon>Bacillati</taxon>
        <taxon>Bacillota</taxon>
        <taxon>Bacilli</taxon>
        <taxon>Bacillales</taxon>
        <taxon>Paenibacillaceae</taxon>
        <taxon>Paenibacillus</taxon>
    </lineage>
</organism>